<comment type="caution">
    <text evidence="2">The sequence shown here is derived from an EMBL/GenBank/DDBJ whole genome shotgun (WGS) entry which is preliminary data.</text>
</comment>
<keyword evidence="1" id="KW-0732">Signal</keyword>
<evidence type="ECO:0000256" key="1">
    <source>
        <dbReference type="SAM" id="SignalP"/>
    </source>
</evidence>
<name>A0ABS2CTZ1_9FLAO</name>
<proteinExistence type="predicted"/>
<dbReference type="RefSeq" id="WP_187658260.1">
    <property type="nucleotide sequence ID" value="NZ_JACSOD020000430.1"/>
</dbReference>
<dbReference type="Proteomes" id="UP000759529">
    <property type="component" value="Unassembled WGS sequence"/>
</dbReference>
<reference evidence="2 3" key="1">
    <citation type="submission" date="2021-02" db="EMBL/GenBank/DDBJ databases">
        <authorList>
            <person name="Jung H.S."/>
            <person name="Chun B.H."/>
            <person name="Jeon C.O."/>
        </authorList>
    </citation>
    <scope>NUCLEOTIDE SEQUENCE [LARGE SCALE GENOMIC DNA]</scope>
    <source>
        <strain evidence="2 3">LMG 25203</strain>
    </source>
</reference>
<evidence type="ECO:0000313" key="3">
    <source>
        <dbReference type="Proteomes" id="UP000759529"/>
    </source>
</evidence>
<gene>
    <name evidence="2" type="ORF">H9X54_003895</name>
</gene>
<dbReference type="EMBL" id="JACSOD020000430">
    <property type="protein sequence ID" value="MBM6498443.1"/>
    <property type="molecule type" value="Genomic_DNA"/>
</dbReference>
<feature type="chain" id="PRO_5047251919" description="G8 domain-containing protein" evidence="1">
    <location>
        <begin position="22"/>
        <end position="1068"/>
    </location>
</feature>
<keyword evidence="3" id="KW-1185">Reference proteome</keyword>
<sequence length="1068" mass="116700">MKCFLVILFLPSILFSQIAYRSKQSGVWSDFNTWQRFNGTTWINATSGQVPSNTDGAITICNTHTVTINSNTSIDQTIIDLGGKIVLATNGLTIVNGTGTDLIINGTYERISSLTTMTINPGATVDCESTGVYEHNVAGGSLPSITWKDGSILKIKNSLQNNLNQSFWDVWVEGGSASSVTFDNNVSRIMTVRNDFRLIGGDFFLKNGGPVGGTHTIRVKGNFIQSGGSFAWNSSSLDNTSIVKIEVEKDLIISGGTWSGNVSASLCECGVFFLGNGVEQTYSTILVHDNIGAVRNRFYYKTTSGPTALHEIYNGTSPQFTINGSCGIPSGYTSWPSTGAILKTLTIDNTAGVTLQSAKSIGTTLYLKNGLFNLNGQSFTMTNGSTIDRTGGTISATPAGTSFNVLYSPHIAGLTTDLELPNTSTVLNNLTINNGNTITLQSNKTVNGNLTIATGVFDITDKTINRNASGGTLSIAAEAKLKIGGSNSFPTNYTTHDINDNSVVEYAGTSQVIATTNKTNDYDYGFLELSGTGTKTLGGVVDVYNDLTINGGNLLVNNGEILRVKDEFKNISGTATFENNSSLIQVNNVSNTGNITYKRIAQQRRSDYVYWSSPVNNFNLNSHPSNGLKYIWNTTVNNSNGTQGNWQTASGNMNAAQGYIISGPSSFNNSANQNLEVPFFGSPRNGDISTTIFRGNNTGANYTLSNGVQVTNLDDNWNLIGNPYSSSISSRDFLINNNSALTGALYIWTHGFLPALINSPFYDNFVYNYNPLDYIPFNLTGNLASPNPDYFLGAGQGFFVTMIDGPTSSTNVTFTNNLRNKAYLNSTGTNFFRLTNTTTATENPELNRIWLDIIKQDQPGGRTMFGYVTGATMQKDNLYDATTKSDNTFKLYTVNEEDKFVIQGRELPFDDNDVVPMGVDILESGTYTIALAMTDGLFSNSSQDIFLEDNYTNTVHNLRQNPYTFYSEQGSFTDRFLIKYKNTSNLNTSETNWYDTILIWTKGKIHIKSTVEILSDVVIYDITGKQIESFNNIFNNYIEIPKLINTNNKYILKIKLHNGMIVYKKIIF</sequence>
<accession>A0ABS2CTZ1</accession>
<evidence type="ECO:0008006" key="4">
    <source>
        <dbReference type="Google" id="ProtNLM"/>
    </source>
</evidence>
<evidence type="ECO:0000313" key="2">
    <source>
        <dbReference type="EMBL" id="MBM6498443.1"/>
    </source>
</evidence>
<protein>
    <recommendedName>
        <fullName evidence="4">G8 domain-containing protein</fullName>
    </recommendedName>
</protein>
<organism evidence="2 3">
    <name type="scientific">Flavobacterium macrobrachii</name>
    <dbReference type="NCBI Taxonomy" id="591204"/>
    <lineage>
        <taxon>Bacteria</taxon>
        <taxon>Pseudomonadati</taxon>
        <taxon>Bacteroidota</taxon>
        <taxon>Flavobacteriia</taxon>
        <taxon>Flavobacteriales</taxon>
        <taxon>Flavobacteriaceae</taxon>
        <taxon>Flavobacterium</taxon>
    </lineage>
</organism>
<feature type="signal peptide" evidence="1">
    <location>
        <begin position="1"/>
        <end position="21"/>
    </location>
</feature>